<dbReference type="AlphaFoldDB" id="A0A0H2RTS5"/>
<proteinExistence type="predicted"/>
<evidence type="ECO:0008006" key="3">
    <source>
        <dbReference type="Google" id="ProtNLM"/>
    </source>
</evidence>
<name>A0A0H2RTS5_9AGAM</name>
<dbReference type="InParanoid" id="A0A0H2RTS5"/>
<dbReference type="OrthoDB" id="2866718at2759"/>
<sequence length="581" mass="66486">MASKATECSLPDTELVCLPGENVTWDPIDILSECVSFLRDATIEKKELSGEFVRNTLSSIAETHRFGQYSFLHAKSECWDVNEMWNVERISLSLEIMEKTKFLLDNLTSSLSENITRAKHRIQRITPDFLGRGLASLPDDILAMIIELAAEPLERSTMRGQDLAKVSQRFRAIALRLPRIWCAVSSKTHSPEQALLYLERSRNMGVHVSIEELYSPYRSRNLLQALIPLASQWRSFTYTGYHPPTDPFGVTEHRIPLQLPLMEHLSVKTDIDHVYKEYSMPNLRSATFEHMIPIPFSSTLTQFAVKLHSLVDDNLWDIDGLRRFLRSTPLLVELRLRFENQFRTLVCDLFDPEVLLPELKTLSVATACDEEENPDGDWESVTDFLTTIRAPNLTHMILAVKVDTKGCPEEFLSEFIENVLPPTSSSPALASLDLAVMGVEWTTKVKGQLHIRYDRIPHLTHLKLETNLNLILIHPEDKFFPLRRAEFVKCEKISNGFVTTLFRGLRINFAVWEALESVIFRACPNVDLDGNSSIVSEGKFHYEQYKHCHKADIEAGTEWEHDEDDFYPSSRTTASLLENLH</sequence>
<keyword evidence="2" id="KW-1185">Reference proteome</keyword>
<protein>
    <recommendedName>
        <fullName evidence="3">F-box domain-containing protein</fullName>
    </recommendedName>
</protein>
<dbReference type="STRING" id="27342.A0A0H2RTS5"/>
<reference evidence="1 2" key="1">
    <citation type="submission" date="2015-04" db="EMBL/GenBank/DDBJ databases">
        <title>Complete genome sequence of Schizopora paradoxa KUC8140, a cosmopolitan wood degrader in East Asia.</title>
        <authorList>
            <consortium name="DOE Joint Genome Institute"/>
            <person name="Min B."/>
            <person name="Park H."/>
            <person name="Jang Y."/>
            <person name="Kim J.-J."/>
            <person name="Kim K.H."/>
            <person name="Pangilinan J."/>
            <person name="Lipzen A."/>
            <person name="Riley R."/>
            <person name="Grigoriev I.V."/>
            <person name="Spatafora J.W."/>
            <person name="Choi I.-G."/>
        </authorList>
    </citation>
    <scope>NUCLEOTIDE SEQUENCE [LARGE SCALE GENOMIC DNA]</scope>
    <source>
        <strain evidence="1 2">KUC8140</strain>
    </source>
</reference>
<organism evidence="1 2">
    <name type="scientific">Schizopora paradoxa</name>
    <dbReference type="NCBI Taxonomy" id="27342"/>
    <lineage>
        <taxon>Eukaryota</taxon>
        <taxon>Fungi</taxon>
        <taxon>Dikarya</taxon>
        <taxon>Basidiomycota</taxon>
        <taxon>Agaricomycotina</taxon>
        <taxon>Agaricomycetes</taxon>
        <taxon>Hymenochaetales</taxon>
        <taxon>Schizoporaceae</taxon>
        <taxon>Schizopora</taxon>
    </lineage>
</organism>
<gene>
    <name evidence="1" type="ORF">SCHPADRAFT_996213</name>
</gene>
<accession>A0A0H2RTS5</accession>
<evidence type="ECO:0000313" key="2">
    <source>
        <dbReference type="Proteomes" id="UP000053477"/>
    </source>
</evidence>
<evidence type="ECO:0000313" key="1">
    <source>
        <dbReference type="EMBL" id="KLO14977.1"/>
    </source>
</evidence>
<dbReference type="Proteomes" id="UP000053477">
    <property type="component" value="Unassembled WGS sequence"/>
</dbReference>
<dbReference type="EMBL" id="KQ085936">
    <property type="protein sequence ID" value="KLO14977.1"/>
    <property type="molecule type" value="Genomic_DNA"/>
</dbReference>